<keyword evidence="5 12" id="KW-0378">Hydrolase</keyword>
<dbReference type="InterPro" id="IPR007693">
    <property type="entry name" value="DNA_helicase_DnaB-like_N"/>
</dbReference>
<keyword evidence="2 12" id="KW-0639">Primosome</keyword>
<dbReference type="FunFam" id="1.10.860.10:FF:000001">
    <property type="entry name" value="Replicative DNA helicase"/>
    <property type="match status" value="1"/>
</dbReference>
<dbReference type="PROSITE" id="PS51199">
    <property type="entry name" value="SF4_HELICASE"/>
    <property type="match status" value="1"/>
</dbReference>
<reference evidence="14" key="2">
    <citation type="submission" date="2021-04" db="EMBL/GenBank/DDBJ databases">
        <authorList>
            <person name="Gilroy R."/>
        </authorList>
    </citation>
    <scope>NUCLEOTIDE SEQUENCE</scope>
    <source>
        <strain evidence="14">CHK185-5351</strain>
    </source>
</reference>
<dbReference type="NCBIfam" id="NF004384">
    <property type="entry name" value="PRK05748.1"/>
    <property type="match status" value="1"/>
</dbReference>
<evidence type="ECO:0000256" key="3">
    <source>
        <dbReference type="ARBA" id="ARBA00022705"/>
    </source>
</evidence>
<evidence type="ECO:0000256" key="2">
    <source>
        <dbReference type="ARBA" id="ARBA00022515"/>
    </source>
</evidence>
<evidence type="ECO:0000256" key="9">
    <source>
        <dbReference type="ARBA" id="ARBA00023235"/>
    </source>
</evidence>
<dbReference type="GO" id="GO:0003677">
    <property type="term" value="F:DNA binding"/>
    <property type="evidence" value="ECO:0007669"/>
    <property type="project" value="UniProtKB-UniRule"/>
</dbReference>
<proteinExistence type="inferred from homology"/>
<dbReference type="GO" id="GO:0043139">
    <property type="term" value="F:5'-3' DNA helicase activity"/>
    <property type="evidence" value="ECO:0007669"/>
    <property type="project" value="UniProtKB-EC"/>
</dbReference>
<dbReference type="EC" id="5.6.2.3" evidence="11 12"/>
<keyword evidence="6 12" id="KW-0347">Helicase</keyword>
<dbReference type="AlphaFoldDB" id="A0A9D2NAG5"/>
<dbReference type="SUPFAM" id="SSF48024">
    <property type="entry name" value="N-terminal domain of DnaB helicase"/>
    <property type="match status" value="1"/>
</dbReference>
<keyword evidence="7 12" id="KW-0067">ATP-binding</keyword>
<dbReference type="InterPro" id="IPR016136">
    <property type="entry name" value="DNA_helicase_N/primase_C"/>
</dbReference>
<dbReference type="GO" id="GO:0006269">
    <property type="term" value="P:DNA replication, synthesis of primer"/>
    <property type="evidence" value="ECO:0007669"/>
    <property type="project" value="UniProtKB-UniRule"/>
</dbReference>
<dbReference type="PANTHER" id="PTHR30153">
    <property type="entry name" value="REPLICATIVE DNA HELICASE DNAB"/>
    <property type="match status" value="1"/>
</dbReference>
<dbReference type="InterPro" id="IPR027417">
    <property type="entry name" value="P-loop_NTPase"/>
</dbReference>
<dbReference type="GO" id="GO:0016787">
    <property type="term" value="F:hydrolase activity"/>
    <property type="evidence" value="ECO:0007669"/>
    <property type="project" value="UniProtKB-KW"/>
</dbReference>
<dbReference type="EMBL" id="DWWU01000016">
    <property type="protein sequence ID" value="HJC14988.1"/>
    <property type="molecule type" value="Genomic_DNA"/>
</dbReference>
<keyword evidence="3 12" id="KW-0235">DNA replication</keyword>
<organism evidence="14 15">
    <name type="scientific">Candidatus Fusicatenibacter intestinigallinarum</name>
    <dbReference type="NCBI Taxonomy" id="2838598"/>
    <lineage>
        <taxon>Bacteria</taxon>
        <taxon>Bacillati</taxon>
        <taxon>Bacillota</taxon>
        <taxon>Clostridia</taxon>
        <taxon>Lachnospirales</taxon>
        <taxon>Lachnospiraceae</taxon>
        <taxon>Fusicatenibacter</taxon>
    </lineage>
</organism>
<dbReference type="SUPFAM" id="SSF52540">
    <property type="entry name" value="P-loop containing nucleoside triphosphate hydrolases"/>
    <property type="match status" value="1"/>
</dbReference>
<keyword evidence="4 12" id="KW-0547">Nucleotide-binding</keyword>
<dbReference type="Pfam" id="PF03796">
    <property type="entry name" value="DnaB_C"/>
    <property type="match status" value="1"/>
</dbReference>
<evidence type="ECO:0000256" key="4">
    <source>
        <dbReference type="ARBA" id="ARBA00022741"/>
    </source>
</evidence>
<comment type="function">
    <text evidence="12">The main replicative DNA helicase, it participates in initiation and elongation during chromosome replication. Travels ahead of the DNA replisome, separating dsDNA into templates for DNA synthesis. A processive ATP-dependent 5'-3' DNA helicase it has DNA-dependent ATPase activity.</text>
</comment>
<dbReference type="GO" id="GO:0005524">
    <property type="term" value="F:ATP binding"/>
    <property type="evidence" value="ECO:0007669"/>
    <property type="project" value="UniProtKB-UniRule"/>
</dbReference>
<evidence type="ECO:0000256" key="10">
    <source>
        <dbReference type="ARBA" id="ARBA00048954"/>
    </source>
</evidence>
<evidence type="ECO:0000313" key="15">
    <source>
        <dbReference type="Proteomes" id="UP000823849"/>
    </source>
</evidence>
<dbReference type="FunFam" id="3.40.50.300:FF:000076">
    <property type="entry name" value="Replicative DNA helicase"/>
    <property type="match status" value="1"/>
</dbReference>
<evidence type="ECO:0000256" key="1">
    <source>
        <dbReference type="ARBA" id="ARBA00008428"/>
    </source>
</evidence>
<comment type="caution">
    <text evidence="14">The sequence shown here is derived from an EMBL/GenBank/DDBJ whole genome shotgun (WGS) entry which is preliminary data.</text>
</comment>
<evidence type="ECO:0000256" key="5">
    <source>
        <dbReference type="ARBA" id="ARBA00022801"/>
    </source>
</evidence>
<feature type="domain" description="SF4 helicase" evidence="13">
    <location>
        <begin position="179"/>
        <end position="443"/>
    </location>
</feature>
<keyword evidence="9" id="KW-0413">Isomerase</keyword>
<evidence type="ECO:0000256" key="6">
    <source>
        <dbReference type="ARBA" id="ARBA00022806"/>
    </source>
</evidence>
<evidence type="ECO:0000256" key="7">
    <source>
        <dbReference type="ARBA" id="ARBA00022840"/>
    </source>
</evidence>
<dbReference type="InterPro" id="IPR007694">
    <property type="entry name" value="DNA_helicase_DnaB-like_C"/>
</dbReference>
<comment type="similarity">
    <text evidence="1 12">Belongs to the helicase family. DnaB subfamily.</text>
</comment>
<keyword evidence="8 12" id="KW-0238">DNA-binding</keyword>
<evidence type="ECO:0000256" key="8">
    <source>
        <dbReference type="ARBA" id="ARBA00023125"/>
    </source>
</evidence>
<dbReference type="Proteomes" id="UP000823849">
    <property type="component" value="Unassembled WGS sequence"/>
</dbReference>
<dbReference type="InterPro" id="IPR036185">
    <property type="entry name" value="DNA_heli_DnaB-like_N_sf"/>
</dbReference>
<dbReference type="PANTHER" id="PTHR30153:SF2">
    <property type="entry name" value="REPLICATIVE DNA HELICASE"/>
    <property type="match status" value="1"/>
</dbReference>
<dbReference type="Gene3D" id="3.40.50.300">
    <property type="entry name" value="P-loop containing nucleotide triphosphate hydrolases"/>
    <property type="match status" value="1"/>
</dbReference>
<evidence type="ECO:0000259" key="13">
    <source>
        <dbReference type="PROSITE" id="PS51199"/>
    </source>
</evidence>
<dbReference type="Pfam" id="PF00772">
    <property type="entry name" value="DnaB"/>
    <property type="match status" value="1"/>
</dbReference>
<accession>A0A9D2NAG5</accession>
<name>A0A9D2NAG5_9FIRM</name>
<comment type="catalytic activity">
    <reaction evidence="10 12">
        <text>ATP + H2O = ADP + phosphate + H(+)</text>
        <dbReference type="Rhea" id="RHEA:13065"/>
        <dbReference type="ChEBI" id="CHEBI:15377"/>
        <dbReference type="ChEBI" id="CHEBI:15378"/>
        <dbReference type="ChEBI" id="CHEBI:30616"/>
        <dbReference type="ChEBI" id="CHEBI:43474"/>
        <dbReference type="ChEBI" id="CHEBI:456216"/>
        <dbReference type="EC" id="5.6.2.3"/>
    </reaction>
</comment>
<dbReference type="CDD" id="cd00984">
    <property type="entry name" value="DnaB_C"/>
    <property type="match status" value="1"/>
</dbReference>
<gene>
    <name evidence="14" type="primary">dnaB</name>
    <name evidence="14" type="ORF">H9705_04035</name>
</gene>
<dbReference type="SMART" id="SM00382">
    <property type="entry name" value="AAA"/>
    <property type="match status" value="1"/>
</dbReference>
<dbReference type="GO" id="GO:0042802">
    <property type="term" value="F:identical protein binding"/>
    <property type="evidence" value="ECO:0007669"/>
    <property type="project" value="UniProtKB-ARBA"/>
</dbReference>
<dbReference type="Gene3D" id="1.10.860.10">
    <property type="entry name" value="DNAb Helicase, Chain A"/>
    <property type="match status" value="1"/>
</dbReference>
<evidence type="ECO:0000256" key="11">
    <source>
        <dbReference type="NCBIfam" id="TIGR00665"/>
    </source>
</evidence>
<dbReference type="InterPro" id="IPR007692">
    <property type="entry name" value="DNA_helicase_DnaB"/>
</dbReference>
<evidence type="ECO:0000256" key="12">
    <source>
        <dbReference type="RuleBase" id="RU362085"/>
    </source>
</evidence>
<dbReference type="GO" id="GO:0005829">
    <property type="term" value="C:cytosol"/>
    <property type="evidence" value="ECO:0007669"/>
    <property type="project" value="TreeGrafter"/>
</dbReference>
<protein>
    <recommendedName>
        <fullName evidence="11 12">Replicative DNA helicase</fullName>
        <ecNumber evidence="11 12">5.6.2.3</ecNumber>
    </recommendedName>
</protein>
<evidence type="ECO:0000313" key="14">
    <source>
        <dbReference type="EMBL" id="HJC14988.1"/>
    </source>
</evidence>
<reference evidence="14" key="1">
    <citation type="journal article" date="2021" name="PeerJ">
        <title>Extensive microbial diversity within the chicken gut microbiome revealed by metagenomics and culture.</title>
        <authorList>
            <person name="Gilroy R."/>
            <person name="Ravi A."/>
            <person name="Getino M."/>
            <person name="Pursley I."/>
            <person name="Horton D.L."/>
            <person name="Alikhan N.F."/>
            <person name="Baker D."/>
            <person name="Gharbi K."/>
            <person name="Hall N."/>
            <person name="Watson M."/>
            <person name="Adriaenssens E.M."/>
            <person name="Foster-Nyarko E."/>
            <person name="Jarju S."/>
            <person name="Secka A."/>
            <person name="Antonio M."/>
            <person name="Oren A."/>
            <person name="Chaudhuri R.R."/>
            <person name="La Ragione R."/>
            <person name="Hildebrand F."/>
            <person name="Pallen M.J."/>
        </authorList>
    </citation>
    <scope>NUCLEOTIDE SEQUENCE</scope>
    <source>
        <strain evidence="14">CHK185-5351</strain>
    </source>
</reference>
<dbReference type="GO" id="GO:1990077">
    <property type="term" value="C:primosome complex"/>
    <property type="evidence" value="ECO:0007669"/>
    <property type="project" value="UniProtKB-UniRule"/>
</dbReference>
<sequence>MEEALIKRILPHSIEAEQSVIGSMLMGREAIMAASEMLTSDDFYQHQYGVIFDAMVELFNEGKPVDLVTLQNRLKEKDLPPEITSMEFVRDLLNAVPTSANVRHYATIVSEKAVLRRLIRLSEEIENECYLNKEPVEVILEETEKRMFQLLQQRNSGDYVPIRQVVMNTLENIERASKTKGSVTGLPTGFTDLDYKTSGLQPSDFILIAARPSMGKTAFVLNIAQYMAFKKDKAVAIFSLEMSREQLMNRLFSMESKVDSQNLRTGNLKDEDWSKLIESAGMIGESKLIIDDTPGISIGELRSKCRKYKLEHGLDIVIIDYLQLMTGSGRRTDSRQQEISDISRALKALARELNVPVVALSQLSRAVEQRTDHRPMLSDLRESGAIEQDADVVMFIYRDDYYNKDSEDKGIAEIIIAKQRNGPIGTVNLVWLPDYTKFANIQR</sequence>
<dbReference type="InterPro" id="IPR003593">
    <property type="entry name" value="AAA+_ATPase"/>
</dbReference>
<dbReference type="NCBIfam" id="TIGR00665">
    <property type="entry name" value="DnaB"/>
    <property type="match status" value="1"/>
</dbReference>